<keyword evidence="1" id="KW-0560">Oxidoreductase</keyword>
<reference evidence="3 4" key="1">
    <citation type="submission" date="2016-12" db="EMBL/GenBank/DDBJ databases">
        <title>The draft genome sequence of Actinophytocola xinjiangensis.</title>
        <authorList>
            <person name="Wang W."/>
            <person name="Yuan L."/>
        </authorList>
    </citation>
    <scope>NUCLEOTIDE SEQUENCE [LARGE SCALE GENOMIC DNA]</scope>
    <source>
        <strain evidence="3 4">CGMCC 4.4663</strain>
    </source>
</reference>
<dbReference type="InterPro" id="IPR016167">
    <property type="entry name" value="FAD-bd_PCMH_sub1"/>
</dbReference>
<evidence type="ECO:0000313" key="4">
    <source>
        <dbReference type="Proteomes" id="UP000185696"/>
    </source>
</evidence>
<dbReference type="InterPro" id="IPR036318">
    <property type="entry name" value="FAD-bd_PCMH-like_sf"/>
</dbReference>
<dbReference type="PIRSF" id="PIRSF000136">
    <property type="entry name" value="LGO_GLO"/>
    <property type="match status" value="1"/>
</dbReference>
<dbReference type="GO" id="GO:0080049">
    <property type="term" value="F:L-gulono-1,4-lactone dehydrogenase activity"/>
    <property type="evidence" value="ECO:0007669"/>
    <property type="project" value="TreeGrafter"/>
</dbReference>
<dbReference type="InterPro" id="IPR010031">
    <property type="entry name" value="FAD_lactone_oxidase-like"/>
</dbReference>
<accession>A0A7Z1AUV5</accession>
<sequence>MERNWAGNLTYRATRLETPTSIDELRQLVAETPRIRALGSRHSFSDVADTPAVLVSLAELPGTVTVDGDRVTVPAATSYGDLAATLHTHGRALPNLASLPHISVAGGVATGTHGSGDRNGCLATSVAALDVVGADGRLTRISRDDPEFAGSVVALGALGVVVSVVLDTVPAFDLRQTVYPRVPWRAVLAGFDELMAAGHSVSLFTDWAGENLRQIWVKSTGEPPADLFGVAPATTALHMIPGESTDAVTAQLGVPGPWLDRLPHFRLDHKPSSGDELQSEYLLPRDRAPEALRRLRALAGRIAPVLHVTEIRSVAADDLWLSGAHGRETIAVHFTWRNLPAQVAALLPAVEAALLTLDARPHWGKVFATGDLAGRYPRWSEFRALRRDRDPDGRFTNPFLTRLGLV</sequence>
<dbReference type="SUPFAM" id="SSF56176">
    <property type="entry name" value="FAD-binding/transporter-associated domain-like"/>
    <property type="match status" value="1"/>
</dbReference>
<feature type="domain" description="FAD-binding PCMH-type" evidence="2">
    <location>
        <begin position="9"/>
        <end position="171"/>
    </location>
</feature>
<dbReference type="GO" id="GO:0016020">
    <property type="term" value="C:membrane"/>
    <property type="evidence" value="ECO:0007669"/>
    <property type="project" value="InterPro"/>
</dbReference>
<dbReference type="AlphaFoldDB" id="A0A7Z1AUV5"/>
<dbReference type="Pfam" id="PF01565">
    <property type="entry name" value="FAD_binding_4"/>
    <property type="match status" value="1"/>
</dbReference>
<dbReference type="Proteomes" id="UP000185696">
    <property type="component" value="Unassembled WGS sequence"/>
</dbReference>
<organism evidence="3 4">
    <name type="scientific">Actinophytocola xinjiangensis</name>
    <dbReference type="NCBI Taxonomy" id="485602"/>
    <lineage>
        <taxon>Bacteria</taxon>
        <taxon>Bacillati</taxon>
        <taxon>Actinomycetota</taxon>
        <taxon>Actinomycetes</taxon>
        <taxon>Pseudonocardiales</taxon>
        <taxon>Pseudonocardiaceae</taxon>
    </lineage>
</organism>
<gene>
    <name evidence="3" type="ORF">BLA60_35460</name>
</gene>
<dbReference type="Gene3D" id="3.30.43.10">
    <property type="entry name" value="Uridine Diphospho-n-acetylenolpyruvylglucosamine Reductase, domain 2"/>
    <property type="match status" value="1"/>
</dbReference>
<dbReference type="Gene3D" id="3.30.70.2520">
    <property type="match status" value="1"/>
</dbReference>
<evidence type="ECO:0000256" key="1">
    <source>
        <dbReference type="ARBA" id="ARBA00023002"/>
    </source>
</evidence>
<evidence type="ECO:0000313" key="3">
    <source>
        <dbReference type="EMBL" id="OLF05578.1"/>
    </source>
</evidence>
<dbReference type="InterPro" id="IPR006094">
    <property type="entry name" value="Oxid_FAD_bind_N"/>
</dbReference>
<keyword evidence="4" id="KW-1185">Reference proteome</keyword>
<dbReference type="EMBL" id="MSIF01000027">
    <property type="protein sequence ID" value="OLF05578.1"/>
    <property type="molecule type" value="Genomic_DNA"/>
</dbReference>
<evidence type="ECO:0000259" key="2">
    <source>
        <dbReference type="PROSITE" id="PS51387"/>
    </source>
</evidence>
<dbReference type="PANTHER" id="PTHR43762">
    <property type="entry name" value="L-GULONOLACTONE OXIDASE"/>
    <property type="match status" value="1"/>
</dbReference>
<dbReference type="OrthoDB" id="9800184at2"/>
<comment type="caution">
    <text evidence="3">The sequence shown here is derived from an EMBL/GenBank/DDBJ whole genome shotgun (WGS) entry which is preliminary data.</text>
</comment>
<dbReference type="InterPro" id="IPR016169">
    <property type="entry name" value="FAD-bd_PCMH_sub2"/>
</dbReference>
<dbReference type="Pfam" id="PF04030">
    <property type="entry name" value="ALO"/>
    <property type="match status" value="1"/>
</dbReference>
<dbReference type="PANTHER" id="PTHR43762:SF1">
    <property type="entry name" value="D-ARABINONO-1,4-LACTONE OXIDASE"/>
    <property type="match status" value="1"/>
</dbReference>
<dbReference type="GO" id="GO:0071949">
    <property type="term" value="F:FAD binding"/>
    <property type="evidence" value="ECO:0007669"/>
    <property type="project" value="InterPro"/>
</dbReference>
<dbReference type="PROSITE" id="PS51387">
    <property type="entry name" value="FAD_PCMH"/>
    <property type="match status" value="1"/>
</dbReference>
<proteinExistence type="predicted"/>
<dbReference type="Gene3D" id="3.30.465.10">
    <property type="match status" value="1"/>
</dbReference>
<name>A0A7Z1AUV5_9PSEU</name>
<protein>
    <recommendedName>
        <fullName evidence="2">FAD-binding PCMH-type domain-containing protein</fullName>
    </recommendedName>
</protein>
<dbReference type="Gene3D" id="3.30.70.2530">
    <property type="match status" value="1"/>
</dbReference>
<dbReference type="GO" id="GO:0003885">
    <property type="term" value="F:D-arabinono-1,4-lactone oxidase activity"/>
    <property type="evidence" value="ECO:0007669"/>
    <property type="project" value="InterPro"/>
</dbReference>
<dbReference type="InterPro" id="IPR007173">
    <property type="entry name" value="ALO_C"/>
</dbReference>
<dbReference type="InterPro" id="IPR016171">
    <property type="entry name" value="Vanillyl_alc_oxidase_C-sub2"/>
</dbReference>
<dbReference type="InterPro" id="IPR016166">
    <property type="entry name" value="FAD-bd_PCMH"/>
</dbReference>
<dbReference type="RefSeq" id="WP_075137446.1">
    <property type="nucleotide sequence ID" value="NZ_MSIF01000027.1"/>
</dbReference>
<dbReference type="Gene3D" id="1.10.45.10">
    <property type="entry name" value="Vanillyl-alcohol Oxidase, Chain A, domain 4"/>
    <property type="match status" value="1"/>
</dbReference>